<dbReference type="RefSeq" id="WP_187673211.1">
    <property type="nucleotide sequence ID" value="NZ_CAJFCI010000080.1"/>
</dbReference>
<evidence type="ECO:0000313" key="3">
    <source>
        <dbReference type="EMBL" id="CAD5109904.1"/>
    </source>
</evidence>
<feature type="region of interest" description="Disordered" evidence="1">
    <location>
        <begin position="40"/>
        <end position="60"/>
    </location>
</feature>
<evidence type="ECO:0000256" key="1">
    <source>
        <dbReference type="SAM" id="MobiDB-lite"/>
    </source>
</evidence>
<sequence length="453" mass="50966">MKTTTVLLATLSLSISSLLQAAVPASEAAKLGTTLTPVGAEKSGNAEGSIPEWTGGLPKASGTVNPATGYPSDPFRNEQPIFIINAQNYTQYADKLTPGQQAMFKRYPDSYRMRVYPTHRSANFPDFVYQAAARNAINTSLVGEGSGLQNFETAIPFPIPQNGVEVLWNHMTRYRGGSLRRTHVQATPLANGTYNLVHFRQQFTYRDQLRDFNPNKPGNVLFYYRGQVTAPARLAGDVVLVHETLDQVKEPRMAWIYNAGQRRVRRAPQVAYDGPYPASEGQRVADNLDMYNGSPERYEWKLLGKREIYIPYNSFQLESTDLKYSDIVKPGHINPDLPRYELHRVWVIEGSLKPGSRHIYAKRTFYLDEDTWQIALADHFDARGTLWRTAEGFMVPLYDKQIPWAGVEALYDLISGRYIVSGMRNEEKTPVEFGFPAQAADYTPAALRNAGVR</sequence>
<dbReference type="Proteomes" id="UP000583387">
    <property type="component" value="Unassembled WGS sequence"/>
</dbReference>
<evidence type="ECO:0000313" key="4">
    <source>
        <dbReference type="Proteomes" id="UP000583387"/>
    </source>
</evidence>
<keyword evidence="4" id="KW-1185">Reference proteome</keyword>
<protein>
    <recommendedName>
        <fullName evidence="5">DUF1329 domain-containing protein</fullName>
    </recommendedName>
</protein>
<dbReference type="Pfam" id="PF07044">
    <property type="entry name" value="DUF1329"/>
    <property type="match status" value="1"/>
</dbReference>
<feature type="chain" id="PRO_5031262598" description="DUF1329 domain-containing protein" evidence="2">
    <location>
        <begin position="22"/>
        <end position="453"/>
    </location>
</feature>
<proteinExistence type="predicted"/>
<gene>
    <name evidence="3" type="ORF">PSEWESI4_04220</name>
</gene>
<comment type="caution">
    <text evidence="3">The sequence shown here is derived from an EMBL/GenBank/DDBJ whole genome shotgun (WGS) entry which is preliminary data.</text>
</comment>
<organism evidence="3 4">
    <name type="scientific">Zestomonas carbonaria</name>
    <dbReference type="NCBI Taxonomy" id="2762745"/>
    <lineage>
        <taxon>Bacteria</taxon>
        <taxon>Pseudomonadati</taxon>
        <taxon>Pseudomonadota</taxon>
        <taxon>Gammaproteobacteria</taxon>
        <taxon>Pseudomonadales</taxon>
        <taxon>Pseudomonadaceae</taxon>
        <taxon>Zestomonas</taxon>
    </lineage>
</organism>
<dbReference type="AlphaFoldDB" id="A0A7U7ERM1"/>
<dbReference type="InterPro" id="IPR010752">
    <property type="entry name" value="DUF1329"/>
</dbReference>
<evidence type="ECO:0008006" key="5">
    <source>
        <dbReference type="Google" id="ProtNLM"/>
    </source>
</evidence>
<evidence type="ECO:0000256" key="2">
    <source>
        <dbReference type="SAM" id="SignalP"/>
    </source>
</evidence>
<reference evidence="3 4" key="1">
    <citation type="submission" date="2020-08" db="EMBL/GenBank/DDBJ databases">
        <authorList>
            <person name="Criscuolo A."/>
        </authorList>
    </citation>
    <scope>NUCLEOTIDE SEQUENCE [LARGE SCALE GENOMIC DNA]</scope>
    <source>
        <strain evidence="3">CIP111764</strain>
    </source>
</reference>
<dbReference type="EMBL" id="CAJFCI010000080">
    <property type="protein sequence ID" value="CAD5109904.1"/>
    <property type="molecule type" value="Genomic_DNA"/>
</dbReference>
<name>A0A7U7ERM1_9GAMM</name>
<accession>A0A7U7ERM1</accession>
<keyword evidence="2" id="KW-0732">Signal</keyword>
<dbReference type="CDD" id="cd16329">
    <property type="entry name" value="LolA_like"/>
    <property type="match status" value="1"/>
</dbReference>
<feature type="signal peptide" evidence="2">
    <location>
        <begin position="1"/>
        <end position="21"/>
    </location>
</feature>
<dbReference type="Gene3D" id="2.50.20.10">
    <property type="entry name" value="Lipoprotein localisation LolA/LolB/LppX"/>
    <property type="match status" value="1"/>
</dbReference>